<dbReference type="RefSeq" id="WP_301243970.1">
    <property type="nucleotide sequence ID" value="NZ_JAROCD010000001.1"/>
</dbReference>
<reference evidence="1" key="1">
    <citation type="submission" date="2023-03" db="EMBL/GenBank/DDBJ databases">
        <title>MT1 and MT2 Draft Genomes of Novel Species.</title>
        <authorList>
            <person name="Venkateswaran K."/>
        </authorList>
    </citation>
    <scope>NUCLEOTIDE SEQUENCE</scope>
    <source>
        <strain evidence="1">F6_3S_P_1C</strain>
    </source>
</reference>
<accession>A0ABT8J4Q0</accession>
<evidence type="ECO:0000313" key="1">
    <source>
        <dbReference type="EMBL" id="MDN4600015.1"/>
    </source>
</evidence>
<keyword evidence="2" id="KW-1185">Reference proteome</keyword>
<comment type="caution">
    <text evidence="1">The sequence shown here is derived from an EMBL/GenBank/DDBJ whole genome shotgun (WGS) entry which is preliminary data.</text>
</comment>
<sequence>MTHSKTKHRGMREELRTIYSQILETTDVELQANLRVRAQRISNKLKDKEESRSMEEFRMDKYTAGYCMNCEYHVHVCDPRKVIVKGYLYCCEGCAVHDQEMSGYRKMTASRERSHPFEHFYNSYAVIIPKIVKKDKFAYPGVHS</sequence>
<protein>
    <submittedName>
        <fullName evidence="1">Uncharacterized protein</fullName>
    </submittedName>
</protein>
<organism evidence="1 2">
    <name type="scientific">Paenibacillus vandeheii</name>
    <dbReference type="NCBI Taxonomy" id="3035917"/>
    <lineage>
        <taxon>Bacteria</taxon>
        <taxon>Bacillati</taxon>
        <taxon>Bacillota</taxon>
        <taxon>Bacilli</taxon>
        <taxon>Bacillales</taxon>
        <taxon>Paenibacillaceae</taxon>
        <taxon>Paenibacillus</taxon>
    </lineage>
</organism>
<evidence type="ECO:0000313" key="2">
    <source>
        <dbReference type="Proteomes" id="UP001174205"/>
    </source>
</evidence>
<name>A0ABT8J4Q0_9BACL</name>
<dbReference type="Proteomes" id="UP001174205">
    <property type="component" value="Unassembled WGS sequence"/>
</dbReference>
<dbReference type="EMBL" id="JAROCD010000001">
    <property type="protein sequence ID" value="MDN4600015.1"/>
    <property type="molecule type" value="Genomic_DNA"/>
</dbReference>
<gene>
    <name evidence="1" type="ORF">P5G61_02155</name>
</gene>
<proteinExistence type="predicted"/>